<dbReference type="GO" id="GO:0004049">
    <property type="term" value="F:anthranilate synthase activity"/>
    <property type="evidence" value="ECO:0007669"/>
    <property type="project" value="TreeGrafter"/>
</dbReference>
<dbReference type="STRING" id="1304281.ACM44_09880"/>
<evidence type="ECO:0000313" key="4">
    <source>
        <dbReference type="Proteomes" id="UP000035900"/>
    </source>
</evidence>
<dbReference type="InterPro" id="IPR006221">
    <property type="entry name" value="TrpG/PapA_dom"/>
</dbReference>
<organism evidence="3 4">
    <name type="scientific">Chryseobacterium koreense CCUG 49689</name>
    <dbReference type="NCBI Taxonomy" id="1304281"/>
    <lineage>
        <taxon>Bacteria</taxon>
        <taxon>Pseudomonadati</taxon>
        <taxon>Bacteroidota</taxon>
        <taxon>Flavobacteriia</taxon>
        <taxon>Flavobacteriales</taxon>
        <taxon>Weeksellaceae</taxon>
        <taxon>Chryseobacterium group</taxon>
        <taxon>Chryseobacterium</taxon>
    </lineage>
</organism>
<dbReference type="InterPro" id="IPR017926">
    <property type="entry name" value="GATASE"/>
</dbReference>
<dbReference type="CDD" id="cd01743">
    <property type="entry name" value="GATase1_Anthranilate_Synthase"/>
    <property type="match status" value="1"/>
</dbReference>
<keyword evidence="1" id="KW-0315">Glutamine amidotransferase</keyword>
<dbReference type="GO" id="GO:0005829">
    <property type="term" value="C:cytosol"/>
    <property type="evidence" value="ECO:0007669"/>
    <property type="project" value="TreeGrafter"/>
</dbReference>
<reference evidence="3 4" key="1">
    <citation type="journal article" date="2004" name="Int. J. Syst. Evol. Microbiol.">
        <title>Kaistella koreensis gen. nov., sp. nov., a novel member of the Chryseobacterium-Bergeyella-Riemerella branch.</title>
        <authorList>
            <person name="Kim M.K."/>
            <person name="Im W.T."/>
            <person name="Shin Y.K."/>
            <person name="Lim J.H."/>
            <person name="Kim S.H."/>
            <person name="Lee B.C."/>
            <person name="Park M.Y."/>
            <person name="Lee K.Y."/>
            <person name="Lee S.T."/>
        </authorList>
    </citation>
    <scope>NUCLEOTIDE SEQUENCE [LARGE SCALE GENOMIC DNA]</scope>
    <source>
        <strain evidence="3 4">CCUG 49689</strain>
    </source>
</reference>
<dbReference type="RefSeq" id="WP_048499868.1">
    <property type="nucleotide sequence ID" value="NZ_LFNG01000012.1"/>
</dbReference>
<dbReference type="AlphaFoldDB" id="A0A0J7IY42"/>
<dbReference type="FunFam" id="3.40.50.880:FF:000003">
    <property type="entry name" value="Anthranilate synthase component II"/>
    <property type="match status" value="1"/>
</dbReference>
<dbReference type="EMBL" id="LFNG01000012">
    <property type="protein sequence ID" value="KMQ70917.1"/>
    <property type="molecule type" value="Genomic_DNA"/>
</dbReference>
<dbReference type="PANTHER" id="PTHR43418:SF4">
    <property type="entry name" value="MULTIFUNCTIONAL TRYPTOPHAN BIOSYNTHESIS PROTEIN"/>
    <property type="match status" value="1"/>
</dbReference>
<protein>
    <submittedName>
        <fullName evidence="3">Anthranilate synthase subunit II</fullName>
    </submittedName>
</protein>
<comment type="caution">
    <text evidence="3">The sequence shown here is derived from an EMBL/GenBank/DDBJ whole genome shotgun (WGS) entry which is preliminary data.</text>
</comment>
<proteinExistence type="predicted"/>
<dbReference type="PATRIC" id="fig|1304281.5.peg.2127"/>
<dbReference type="OrthoDB" id="9786812at2"/>
<dbReference type="PRINTS" id="PR00096">
    <property type="entry name" value="GATASE"/>
</dbReference>
<dbReference type="Proteomes" id="UP000035900">
    <property type="component" value="Unassembled WGS sequence"/>
</dbReference>
<feature type="domain" description="Glutamine amidotransferase" evidence="2">
    <location>
        <begin position="4"/>
        <end position="188"/>
    </location>
</feature>
<sequence>MKILVFDNYDSFTYNLVQMTEQIVGKMVAVSKNDQISLKEIEEFDKIILSPGPGIPSEAGILLDVIKLYAGRKSILGVCLGQQAIAEVFGGSLINLNEIFHGVATEAVQTAEHVIFKNLPNTLQVGRYHSWAVSPDGFPEELEITSVDQEGMIMSLKHREYDLHGVQYHPESILTPMGKIILRNFLLDQ</sequence>
<evidence type="ECO:0000259" key="2">
    <source>
        <dbReference type="Pfam" id="PF00117"/>
    </source>
</evidence>
<name>A0A0J7IY42_9FLAO</name>
<evidence type="ECO:0000313" key="3">
    <source>
        <dbReference type="EMBL" id="KMQ70917.1"/>
    </source>
</evidence>
<dbReference type="InterPro" id="IPR050472">
    <property type="entry name" value="Anth_synth/Amidotransfase"/>
</dbReference>
<dbReference type="PRINTS" id="PR00097">
    <property type="entry name" value="ANTSNTHASEII"/>
</dbReference>
<dbReference type="PRINTS" id="PR00099">
    <property type="entry name" value="CPSGATASE"/>
</dbReference>
<dbReference type="PROSITE" id="PS51273">
    <property type="entry name" value="GATASE_TYPE_1"/>
    <property type="match status" value="1"/>
</dbReference>
<dbReference type="InterPro" id="IPR029062">
    <property type="entry name" value="Class_I_gatase-like"/>
</dbReference>
<gene>
    <name evidence="3" type="ORF">ACM44_09880</name>
</gene>
<dbReference type="PANTHER" id="PTHR43418">
    <property type="entry name" value="MULTIFUNCTIONAL TRYPTOPHAN BIOSYNTHESIS PROTEIN-RELATED"/>
    <property type="match status" value="1"/>
</dbReference>
<dbReference type="GO" id="GO:0000162">
    <property type="term" value="P:L-tryptophan biosynthetic process"/>
    <property type="evidence" value="ECO:0007669"/>
    <property type="project" value="TreeGrafter"/>
</dbReference>
<dbReference type="SUPFAM" id="SSF52317">
    <property type="entry name" value="Class I glutamine amidotransferase-like"/>
    <property type="match status" value="1"/>
</dbReference>
<dbReference type="Gene3D" id="3.40.50.880">
    <property type="match status" value="1"/>
</dbReference>
<keyword evidence="4" id="KW-1185">Reference proteome</keyword>
<accession>A0A0J7IY42</accession>
<dbReference type="Pfam" id="PF00117">
    <property type="entry name" value="GATase"/>
    <property type="match status" value="1"/>
</dbReference>
<dbReference type="NCBIfam" id="TIGR00566">
    <property type="entry name" value="trpG_papA"/>
    <property type="match status" value="1"/>
</dbReference>
<evidence type="ECO:0000256" key="1">
    <source>
        <dbReference type="ARBA" id="ARBA00022962"/>
    </source>
</evidence>